<reference evidence="3 4" key="1">
    <citation type="submission" date="2018-06" db="EMBL/GenBank/DDBJ databases">
        <title>Genomic Encyclopedia of Type Strains, Phase IV (KMG-IV): sequencing the most valuable type-strain genomes for metagenomic binning, comparative biology and taxonomic classification.</title>
        <authorList>
            <person name="Goeker M."/>
        </authorList>
    </citation>
    <scope>NUCLEOTIDE SEQUENCE [LARGE SCALE GENOMIC DNA]</scope>
    <source>
        <strain evidence="3 4">DSM 18048</strain>
    </source>
</reference>
<name>A0A318SDX3_9DEIO</name>
<feature type="domain" description="NAD-dependent epimerase/dehydratase" evidence="2">
    <location>
        <begin position="4"/>
        <end position="244"/>
    </location>
</feature>
<dbReference type="RefSeq" id="WP_110885295.1">
    <property type="nucleotide sequence ID" value="NZ_QJSX01000002.1"/>
</dbReference>
<dbReference type="Proteomes" id="UP000248326">
    <property type="component" value="Unassembled WGS sequence"/>
</dbReference>
<dbReference type="InterPro" id="IPR001509">
    <property type="entry name" value="Epimerase_deHydtase"/>
</dbReference>
<evidence type="ECO:0000256" key="1">
    <source>
        <dbReference type="ARBA" id="ARBA00007637"/>
    </source>
</evidence>
<dbReference type="EMBL" id="QJSX01000002">
    <property type="protein sequence ID" value="PYE55738.1"/>
    <property type="molecule type" value="Genomic_DNA"/>
</dbReference>
<dbReference type="InterPro" id="IPR036291">
    <property type="entry name" value="NAD(P)-bd_dom_sf"/>
</dbReference>
<dbReference type="Gene3D" id="3.90.25.10">
    <property type="entry name" value="UDP-galactose 4-epimerase, domain 1"/>
    <property type="match status" value="1"/>
</dbReference>
<evidence type="ECO:0000259" key="2">
    <source>
        <dbReference type="Pfam" id="PF01370"/>
    </source>
</evidence>
<evidence type="ECO:0000313" key="3">
    <source>
        <dbReference type="EMBL" id="PYE55738.1"/>
    </source>
</evidence>
<dbReference type="Gene3D" id="3.40.50.720">
    <property type="entry name" value="NAD(P)-binding Rossmann-like Domain"/>
    <property type="match status" value="1"/>
</dbReference>
<dbReference type="AlphaFoldDB" id="A0A318SDX3"/>
<keyword evidence="4" id="KW-1185">Reference proteome</keyword>
<dbReference type="Pfam" id="PF01370">
    <property type="entry name" value="Epimerase"/>
    <property type="match status" value="1"/>
</dbReference>
<dbReference type="PANTHER" id="PTHR43000">
    <property type="entry name" value="DTDP-D-GLUCOSE 4,6-DEHYDRATASE-RELATED"/>
    <property type="match status" value="1"/>
</dbReference>
<comment type="similarity">
    <text evidence="1">Belongs to the NAD(P)-dependent epimerase/dehydratase family.</text>
</comment>
<proteinExistence type="inferred from homology"/>
<sequence>MRFLITGGAGFIGSHIVEHALKRGLTVAVLDDLSEGRREFVPEGVPFFQVDVRDDAAVRAVFEDFRPDVVSHQAAQASVSVSVRDPLHDASVNVMGGLTILRAAVDARVSRVLFASSGGTVYGEVAPGTAAREDDPKLPISPYATSKLAFELYLETFRVQYGLSYTVLRYGNVYGPRQNPHGEAGVTAIFARLLLSGEPVRVNAARDGDAAGCVRDYVYVEDVAAVNVAAALAELGEDAVFNVGTGEGRTTLDVATALAGALGVPLDVRRGDYRAGDLQRCVLDVGRLREAWRAPTPFEEGMARTADWFREHDR</sequence>
<protein>
    <submittedName>
        <fullName evidence="3">UDP-glucose 4-epimerase</fullName>
    </submittedName>
</protein>
<accession>A0A318SDX3</accession>
<gene>
    <name evidence="3" type="ORF">DES52_102101</name>
</gene>
<dbReference type="SUPFAM" id="SSF51735">
    <property type="entry name" value="NAD(P)-binding Rossmann-fold domains"/>
    <property type="match status" value="1"/>
</dbReference>
<organism evidence="3 4">
    <name type="scientific">Deinococcus yavapaiensis KR-236</name>
    <dbReference type="NCBI Taxonomy" id="694435"/>
    <lineage>
        <taxon>Bacteria</taxon>
        <taxon>Thermotogati</taxon>
        <taxon>Deinococcota</taxon>
        <taxon>Deinococci</taxon>
        <taxon>Deinococcales</taxon>
        <taxon>Deinococcaceae</taxon>
        <taxon>Deinococcus</taxon>
    </lineage>
</organism>
<comment type="caution">
    <text evidence="3">The sequence shown here is derived from an EMBL/GenBank/DDBJ whole genome shotgun (WGS) entry which is preliminary data.</text>
</comment>
<evidence type="ECO:0000313" key="4">
    <source>
        <dbReference type="Proteomes" id="UP000248326"/>
    </source>
</evidence>
<dbReference type="OrthoDB" id="9811743at2"/>